<dbReference type="OrthoDB" id="4322906at2"/>
<organism evidence="4 5">
    <name type="scientific">Streptomyces cinnamoneus</name>
    <name type="common">Streptoverticillium cinnamoneum</name>
    <dbReference type="NCBI Taxonomy" id="53446"/>
    <lineage>
        <taxon>Bacteria</taxon>
        <taxon>Bacillati</taxon>
        <taxon>Actinomycetota</taxon>
        <taxon>Actinomycetes</taxon>
        <taxon>Kitasatosporales</taxon>
        <taxon>Streptomycetaceae</taxon>
        <taxon>Streptomyces</taxon>
        <taxon>Streptomyces cinnamoneus group</taxon>
    </lineage>
</organism>
<dbReference type="Proteomes" id="UP000222531">
    <property type="component" value="Unassembled WGS sequence"/>
</dbReference>
<feature type="transmembrane region" description="Helical" evidence="2">
    <location>
        <begin position="20"/>
        <end position="37"/>
    </location>
</feature>
<dbReference type="InterPro" id="IPR045924">
    <property type="entry name" value="DUF6343"/>
</dbReference>
<evidence type="ECO:0000256" key="2">
    <source>
        <dbReference type="SAM" id="Phobius"/>
    </source>
</evidence>
<name>A0A2G1XQ64_STRCJ</name>
<evidence type="ECO:0000313" key="4">
    <source>
        <dbReference type="EMBL" id="PHQ53385.1"/>
    </source>
</evidence>
<accession>A0A2G1XQ64</accession>
<proteinExistence type="predicted"/>
<dbReference type="AlphaFoldDB" id="A0A2G1XQ64"/>
<feature type="region of interest" description="Disordered" evidence="1">
    <location>
        <begin position="69"/>
        <end position="90"/>
    </location>
</feature>
<dbReference type="RefSeq" id="WP_099197504.1">
    <property type="nucleotide sequence ID" value="NZ_JBIRXA010000001.1"/>
</dbReference>
<evidence type="ECO:0000313" key="3">
    <source>
        <dbReference type="EMBL" id="PHQ48618.1"/>
    </source>
</evidence>
<keyword evidence="2" id="KW-0472">Membrane</keyword>
<keyword evidence="2" id="KW-1133">Transmembrane helix</keyword>
<comment type="caution">
    <text evidence="4">The sequence shown here is derived from an EMBL/GenBank/DDBJ whole genome shotgun (WGS) entry which is preliminary data.</text>
</comment>
<evidence type="ECO:0000256" key="1">
    <source>
        <dbReference type="SAM" id="MobiDB-lite"/>
    </source>
</evidence>
<evidence type="ECO:0000313" key="5">
    <source>
        <dbReference type="Proteomes" id="UP000222531"/>
    </source>
</evidence>
<dbReference type="Pfam" id="PF19870">
    <property type="entry name" value="DUF6343"/>
    <property type="match status" value="1"/>
</dbReference>
<feature type="transmembrane region" description="Helical" evidence="2">
    <location>
        <begin position="43"/>
        <end position="62"/>
    </location>
</feature>
<sequence>MRTGNEPMTARSPLRLRCGLAAFGLVWTIAGTVLFALAGQPGWAIACGVLVAVTVVDLTLIIRHIRQGPHYQPGRDVPPYEAVREERRGR</sequence>
<keyword evidence="5" id="KW-1185">Reference proteome</keyword>
<gene>
    <name evidence="4" type="ORF">BLA24_01485</name>
    <name evidence="3" type="ORF">BLA24_28265</name>
</gene>
<reference evidence="4 5" key="1">
    <citation type="journal article" date="2017" name="Biochemistry">
        <title>Identification of the Biosynthetic Pathway for the Antibiotic Bicyclomycin.</title>
        <authorList>
            <person name="Patteson J."/>
            <person name="Cai W."/>
            <person name="Johnson R.A."/>
            <person name="Santa Maria K."/>
            <person name="Li B."/>
        </authorList>
    </citation>
    <scope>NUCLEOTIDE SEQUENCE [LARGE SCALE GENOMIC DNA]</scope>
    <source>
        <strain evidence="4 5">ATCC 21532</strain>
    </source>
</reference>
<dbReference type="EMBL" id="NHZO01000161">
    <property type="protein sequence ID" value="PHQ48618.1"/>
    <property type="molecule type" value="Genomic_DNA"/>
</dbReference>
<protein>
    <submittedName>
        <fullName evidence="4">Uncharacterized protein</fullName>
    </submittedName>
</protein>
<keyword evidence="2" id="KW-0812">Transmembrane</keyword>
<dbReference type="EMBL" id="NHZO01000024">
    <property type="protein sequence ID" value="PHQ53385.1"/>
    <property type="molecule type" value="Genomic_DNA"/>
</dbReference>